<evidence type="ECO:0000256" key="1">
    <source>
        <dbReference type="ARBA" id="ARBA00022679"/>
    </source>
</evidence>
<keyword evidence="5" id="KW-0472">Membrane</keyword>
<comment type="caution">
    <text evidence="8">The sequence shown here is derived from an EMBL/GenBank/DDBJ whole genome shotgun (WGS) entry which is preliminary data.</text>
</comment>
<name>A0A5D4FTE2_9CORY</name>
<feature type="transmembrane region" description="Helical" evidence="5">
    <location>
        <begin position="165"/>
        <end position="187"/>
    </location>
</feature>
<dbReference type="GO" id="GO:0000160">
    <property type="term" value="P:phosphorelay signal transduction system"/>
    <property type="evidence" value="ECO:0007669"/>
    <property type="project" value="UniProtKB-KW"/>
</dbReference>
<feature type="domain" description="Histidine kinase/HSP90-like ATPase" evidence="6">
    <location>
        <begin position="329"/>
        <end position="417"/>
    </location>
</feature>
<dbReference type="Pfam" id="PF04024">
    <property type="entry name" value="PspC"/>
    <property type="match status" value="1"/>
</dbReference>
<dbReference type="Gene3D" id="1.20.5.1930">
    <property type="match status" value="1"/>
</dbReference>
<keyword evidence="5" id="KW-1133">Transmembrane helix</keyword>
<dbReference type="InterPro" id="IPR036890">
    <property type="entry name" value="HATPase_C_sf"/>
</dbReference>
<feature type="region of interest" description="Disordered" evidence="4">
    <location>
        <begin position="1"/>
        <end position="28"/>
    </location>
</feature>
<dbReference type="InterPro" id="IPR007168">
    <property type="entry name" value="Phageshock_PspC_N"/>
</dbReference>
<accession>A0A5D4FTE2</accession>
<reference evidence="8 9" key="1">
    <citation type="submission" date="2019-08" db="EMBL/GenBank/DDBJ databases">
        <title>Draft genome of C. urealyticum strain VH4248.</title>
        <authorList>
            <person name="Navas J."/>
        </authorList>
    </citation>
    <scope>NUCLEOTIDE SEQUENCE [LARGE SCALE GENOMIC DNA]</scope>
    <source>
        <strain evidence="8 9">VH4248</strain>
    </source>
</reference>
<feature type="transmembrane region" description="Helical" evidence="5">
    <location>
        <begin position="56"/>
        <end position="78"/>
    </location>
</feature>
<dbReference type="Pfam" id="PF02518">
    <property type="entry name" value="HATPase_c"/>
    <property type="match status" value="1"/>
</dbReference>
<evidence type="ECO:0000256" key="4">
    <source>
        <dbReference type="SAM" id="MobiDB-lite"/>
    </source>
</evidence>
<gene>
    <name evidence="8" type="ORF">FYJ87_01820</name>
</gene>
<dbReference type="AlphaFoldDB" id="A0A5D4FTE2"/>
<evidence type="ECO:0000259" key="7">
    <source>
        <dbReference type="Pfam" id="PF04024"/>
    </source>
</evidence>
<feature type="transmembrane region" description="Helical" evidence="5">
    <location>
        <begin position="99"/>
        <end position="115"/>
    </location>
</feature>
<sequence length="454" mass="48607">MWGSGGREILNPMTDTPNQPRSELPHPYPTYRRNSADRVLAGVCSGLAEHLGLSTLLIRLIAVVLCVIPPVALGLYCGTWALTDATRGTKAVRARSHRWLLLLAAAVLVTSSVSFDADGGIMLPALVAILGAVLVWRTYRPETAGDPANAPGDTPKMAGPSWVQWVSLIGGTLLTLGGVVLLVWQLLAENNSTTPQVLLWAVVAALALVVGFGVLLVPLWLRLWRMASENMQQKAAEAERQRISSRIHDSVLQTLALIQKNSSEPHIVAAARSQERQLRQWLFGEGESVETTTVMGALRVACGEVEDAYEVQIRPVLVGEDIPSTPESIDLVLAAREAMVNAAKHSGCSEISVYAELGTTRIEIFVRDRGPGFDLDQVPTDRHGVRGSIIERMTKAGGSVEFDTTGGTEVILTLPLDPNKRPSHSGSEANPSGHTGSGGHAGPANNSDQEETSK</sequence>
<dbReference type="CDD" id="cd16917">
    <property type="entry name" value="HATPase_UhpB-NarQ-NarX-like"/>
    <property type="match status" value="1"/>
</dbReference>
<keyword evidence="5" id="KW-0812">Transmembrane</keyword>
<dbReference type="Proteomes" id="UP000324726">
    <property type="component" value="Unassembled WGS sequence"/>
</dbReference>
<protein>
    <submittedName>
        <fullName evidence="8">PspC domain-containing protein</fullName>
    </submittedName>
</protein>
<dbReference type="PANTHER" id="PTHR24421:SF61">
    <property type="entry name" value="OXYGEN SENSOR HISTIDINE KINASE NREB"/>
    <property type="match status" value="1"/>
</dbReference>
<evidence type="ECO:0000259" key="6">
    <source>
        <dbReference type="Pfam" id="PF02518"/>
    </source>
</evidence>
<dbReference type="EMBL" id="VSZI01000001">
    <property type="protein sequence ID" value="TYR19761.1"/>
    <property type="molecule type" value="Genomic_DNA"/>
</dbReference>
<proteinExistence type="predicted"/>
<feature type="compositionally biased region" description="Polar residues" evidence="4">
    <location>
        <begin position="424"/>
        <end position="434"/>
    </location>
</feature>
<feature type="transmembrane region" description="Helical" evidence="5">
    <location>
        <begin position="199"/>
        <end position="221"/>
    </location>
</feature>
<keyword evidence="2" id="KW-0418">Kinase</keyword>
<feature type="transmembrane region" description="Helical" evidence="5">
    <location>
        <begin position="121"/>
        <end position="139"/>
    </location>
</feature>
<evidence type="ECO:0000256" key="5">
    <source>
        <dbReference type="SAM" id="Phobius"/>
    </source>
</evidence>
<evidence type="ECO:0000313" key="9">
    <source>
        <dbReference type="Proteomes" id="UP000324726"/>
    </source>
</evidence>
<dbReference type="InterPro" id="IPR003594">
    <property type="entry name" value="HATPase_dom"/>
</dbReference>
<dbReference type="SUPFAM" id="SSF55874">
    <property type="entry name" value="ATPase domain of HSP90 chaperone/DNA topoisomerase II/histidine kinase"/>
    <property type="match status" value="1"/>
</dbReference>
<dbReference type="Gene3D" id="3.30.565.10">
    <property type="entry name" value="Histidine kinase-like ATPase, C-terminal domain"/>
    <property type="match status" value="1"/>
</dbReference>
<dbReference type="GO" id="GO:0016301">
    <property type="term" value="F:kinase activity"/>
    <property type="evidence" value="ECO:0007669"/>
    <property type="project" value="UniProtKB-KW"/>
</dbReference>
<keyword evidence="1" id="KW-0808">Transferase</keyword>
<evidence type="ECO:0000256" key="3">
    <source>
        <dbReference type="ARBA" id="ARBA00023012"/>
    </source>
</evidence>
<organism evidence="8 9">
    <name type="scientific">Corynebacterium urealyticum</name>
    <dbReference type="NCBI Taxonomy" id="43771"/>
    <lineage>
        <taxon>Bacteria</taxon>
        <taxon>Bacillati</taxon>
        <taxon>Actinomycetota</taxon>
        <taxon>Actinomycetes</taxon>
        <taxon>Mycobacteriales</taxon>
        <taxon>Corynebacteriaceae</taxon>
        <taxon>Corynebacterium</taxon>
    </lineage>
</organism>
<dbReference type="PANTHER" id="PTHR24421">
    <property type="entry name" value="NITRATE/NITRITE SENSOR PROTEIN NARX-RELATED"/>
    <property type="match status" value="1"/>
</dbReference>
<keyword evidence="3" id="KW-0902">Two-component regulatory system</keyword>
<dbReference type="InterPro" id="IPR050482">
    <property type="entry name" value="Sensor_HK_TwoCompSys"/>
</dbReference>
<evidence type="ECO:0000256" key="2">
    <source>
        <dbReference type="ARBA" id="ARBA00022777"/>
    </source>
</evidence>
<feature type="domain" description="Phage shock protein PspC N-terminal" evidence="7">
    <location>
        <begin position="31"/>
        <end position="83"/>
    </location>
</feature>
<feature type="region of interest" description="Disordered" evidence="4">
    <location>
        <begin position="413"/>
        <end position="454"/>
    </location>
</feature>
<evidence type="ECO:0000313" key="8">
    <source>
        <dbReference type="EMBL" id="TYR19761.1"/>
    </source>
</evidence>